<protein>
    <submittedName>
        <fullName evidence="2">Uncharacterized protein</fullName>
    </submittedName>
</protein>
<organism evidence="2">
    <name type="scientific">Anguilla anguilla</name>
    <name type="common">European freshwater eel</name>
    <name type="synonym">Muraena anguilla</name>
    <dbReference type="NCBI Taxonomy" id="7936"/>
    <lineage>
        <taxon>Eukaryota</taxon>
        <taxon>Metazoa</taxon>
        <taxon>Chordata</taxon>
        <taxon>Craniata</taxon>
        <taxon>Vertebrata</taxon>
        <taxon>Euteleostomi</taxon>
        <taxon>Actinopterygii</taxon>
        <taxon>Neopterygii</taxon>
        <taxon>Teleostei</taxon>
        <taxon>Anguilliformes</taxon>
        <taxon>Anguillidae</taxon>
        <taxon>Anguilla</taxon>
    </lineage>
</organism>
<dbReference type="EMBL" id="GBXM01055005">
    <property type="protein sequence ID" value="JAH53572.1"/>
    <property type="molecule type" value="Transcribed_RNA"/>
</dbReference>
<dbReference type="EMBL" id="GBXM01045366">
    <property type="protein sequence ID" value="JAH63211.1"/>
    <property type="molecule type" value="Transcribed_RNA"/>
</dbReference>
<evidence type="ECO:0000256" key="1">
    <source>
        <dbReference type="SAM" id="MobiDB-lite"/>
    </source>
</evidence>
<reference evidence="2" key="1">
    <citation type="submission" date="2014-11" db="EMBL/GenBank/DDBJ databases">
        <authorList>
            <person name="Amaro Gonzalez C."/>
        </authorList>
    </citation>
    <scope>NUCLEOTIDE SEQUENCE</scope>
</reference>
<reference evidence="2" key="2">
    <citation type="journal article" date="2015" name="Fish Shellfish Immunol.">
        <title>Early steps in the European eel (Anguilla anguilla)-Vibrio vulnificus interaction in the gills: Role of the RtxA13 toxin.</title>
        <authorList>
            <person name="Callol A."/>
            <person name="Pajuelo D."/>
            <person name="Ebbesson L."/>
            <person name="Teles M."/>
            <person name="MacKenzie S."/>
            <person name="Amaro C."/>
        </authorList>
    </citation>
    <scope>NUCLEOTIDE SEQUENCE</scope>
</reference>
<dbReference type="EMBL" id="GBXM01056844">
    <property type="protein sequence ID" value="JAH51733.1"/>
    <property type="molecule type" value="Transcribed_RNA"/>
</dbReference>
<dbReference type="EMBL" id="GBXM01047820">
    <property type="protein sequence ID" value="JAH60757.1"/>
    <property type="molecule type" value="Transcribed_RNA"/>
</dbReference>
<proteinExistence type="predicted"/>
<feature type="region of interest" description="Disordered" evidence="1">
    <location>
        <begin position="1"/>
        <end position="21"/>
    </location>
</feature>
<accession>A0A0E9UBI3</accession>
<dbReference type="AlphaFoldDB" id="A0A0E9UBI3"/>
<name>A0A0E9UBI3_ANGAN</name>
<evidence type="ECO:0000313" key="2">
    <source>
        <dbReference type="EMBL" id="JAH63211.1"/>
    </source>
</evidence>
<sequence>MVAPHNKKQAQPTKAHGPQPRELITHLLLLKW</sequence>